<evidence type="ECO:0000313" key="2">
    <source>
        <dbReference type="EMBL" id="QNK39275.1"/>
    </source>
</evidence>
<name>A0A6N8I443_9FIRM</name>
<sequence length="67" mass="8354">MKDERNKQWREYDEEGYEALAKYLLAYLRSCLPYCCGWMPYYYEYEPRKHMGEPRFSKHSDKTKDKK</sequence>
<proteinExistence type="predicted"/>
<dbReference type="Proteomes" id="UP000515909">
    <property type="component" value="Chromosome"/>
</dbReference>
<reference evidence="1 3" key="1">
    <citation type="submission" date="2019-09" db="EMBL/GenBank/DDBJ databases">
        <title>Genome sequence of Clostridium sp. EA1.</title>
        <authorList>
            <person name="Poehlein A."/>
            <person name="Bengelsdorf F.R."/>
            <person name="Daniel R."/>
        </authorList>
    </citation>
    <scope>NUCLEOTIDE SEQUENCE [LARGE SCALE GENOMIC DNA]</scope>
    <source>
        <strain evidence="1 3">EA1</strain>
    </source>
</reference>
<dbReference type="Proteomes" id="UP000469440">
    <property type="component" value="Unassembled WGS sequence"/>
</dbReference>
<evidence type="ECO:0000313" key="1">
    <source>
        <dbReference type="EMBL" id="MVB12728.1"/>
    </source>
</evidence>
<keyword evidence="3" id="KW-1185">Reference proteome</keyword>
<dbReference type="EMBL" id="VWXL01000100">
    <property type="protein sequence ID" value="MVB12728.1"/>
    <property type="molecule type" value="Genomic_DNA"/>
</dbReference>
<dbReference type="OrthoDB" id="2086419at2"/>
<gene>
    <name evidence="1" type="ORF">CAFE_34710</name>
    <name evidence="2" type="ORF">HCR03_10910</name>
</gene>
<accession>A0A6N8I443</accession>
<organism evidence="1 3">
    <name type="scientific">Caproicibacter fermentans</name>
    <dbReference type="NCBI Taxonomy" id="2576756"/>
    <lineage>
        <taxon>Bacteria</taxon>
        <taxon>Bacillati</taxon>
        <taxon>Bacillota</taxon>
        <taxon>Clostridia</taxon>
        <taxon>Eubacteriales</taxon>
        <taxon>Acutalibacteraceae</taxon>
        <taxon>Caproicibacter</taxon>
    </lineage>
</organism>
<dbReference type="EMBL" id="CP060286">
    <property type="protein sequence ID" value="QNK39275.1"/>
    <property type="molecule type" value="Genomic_DNA"/>
</dbReference>
<evidence type="ECO:0000313" key="4">
    <source>
        <dbReference type="Proteomes" id="UP000515909"/>
    </source>
</evidence>
<reference evidence="2 4" key="2">
    <citation type="submission" date="2020-08" db="EMBL/GenBank/DDBJ databases">
        <title>The isolate Caproiciproducens sp. 7D4C2 produces n-caproate at mildly acidic conditions from hexoses: genome and rBOX comparison with related strains and chain-elongating bacteria.</title>
        <authorList>
            <person name="Esquivel-Elizondo S."/>
            <person name="Bagci C."/>
            <person name="Temovska M."/>
            <person name="Jeon B.S."/>
            <person name="Bessarab I."/>
            <person name="Williams R.B.H."/>
            <person name="Huson D.H."/>
            <person name="Angenent L.T."/>
        </authorList>
    </citation>
    <scope>NUCLEOTIDE SEQUENCE [LARGE SCALE GENOMIC DNA]</scope>
    <source>
        <strain evidence="2 4">7D4C2</strain>
    </source>
</reference>
<dbReference type="KEGG" id="cfem:HCR03_10910"/>
<dbReference type="RefSeq" id="WP_156991316.1">
    <property type="nucleotide sequence ID" value="NZ_CP060286.1"/>
</dbReference>
<evidence type="ECO:0000313" key="3">
    <source>
        <dbReference type="Proteomes" id="UP000469440"/>
    </source>
</evidence>
<protein>
    <submittedName>
        <fullName evidence="1">Uncharacterized protein</fullName>
    </submittedName>
</protein>
<dbReference type="AlphaFoldDB" id="A0A6N8I443"/>
<accession>A0A7G8T6N4</accession>